<keyword evidence="9" id="KW-1185">Reference proteome</keyword>
<feature type="domain" description="Phosphatidic acid phosphatase type 2/haloperoxidase" evidence="7">
    <location>
        <begin position="78"/>
        <end position="149"/>
    </location>
</feature>
<organism evidence="8 9">
    <name type="scientific">Microthyrium microscopicum</name>
    <dbReference type="NCBI Taxonomy" id="703497"/>
    <lineage>
        <taxon>Eukaryota</taxon>
        <taxon>Fungi</taxon>
        <taxon>Dikarya</taxon>
        <taxon>Ascomycota</taxon>
        <taxon>Pezizomycotina</taxon>
        <taxon>Dothideomycetes</taxon>
        <taxon>Dothideomycetes incertae sedis</taxon>
        <taxon>Microthyriales</taxon>
        <taxon>Microthyriaceae</taxon>
        <taxon>Microthyrium</taxon>
    </lineage>
</organism>
<dbReference type="OrthoDB" id="302705at2759"/>
<feature type="transmembrane region" description="Helical" evidence="6">
    <location>
        <begin position="53"/>
        <end position="70"/>
    </location>
</feature>
<comment type="similarity">
    <text evidence="6">Belongs to the dolichyldiphosphatase family.</text>
</comment>
<keyword evidence="2 6" id="KW-0812">Transmembrane</keyword>
<feature type="transmembrane region" description="Helical" evidence="6">
    <location>
        <begin position="91"/>
        <end position="110"/>
    </location>
</feature>
<keyword evidence="3 6" id="KW-0378">Hydrolase</keyword>
<gene>
    <name evidence="8" type="ORF">BT63DRAFT_384905</name>
</gene>
<reference evidence="8" key="1">
    <citation type="journal article" date="2020" name="Stud. Mycol.">
        <title>101 Dothideomycetes genomes: a test case for predicting lifestyles and emergence of pathogens.</title>
        <authorList>
            <person name="Haridas S."/>
            <person name="Albert R."/>
            <person name="Binder M."/>
            <person name="Bloem J."/>
            <person name="Labutti K."/>
            <person name="Salamov A."/>
            <person name="Andreopoulos B."/>
            <person name="Baker S."/>
            <person name="Barry K."/>
            <person name="Bills G."/>
            <person name="Bluhm B."/>
            <person name="Cannon C."/>
            <person name="Castanera R."/>
            <person name="Culley D."/>
            <person name="Daum C."/>
            <person name="Ezra D."/>
            <person name="Gonzalez J."/>
            <person name="Henrissat B."/>
            <person name="Kuo A."/>
            <person name="Liang C."/>
            <person name="Lipzen A."/>
            <person name="Lutzoni F."/>
            <person name="Magnuson J."/>
            <person name="Mondo S."/>
            <person name="Nolan M."/>
            <person name="Ohm R."/>
            <person name="Pangilinan J."/>
            <person name="Park H.-J."/>
            <person name="Ramirez L."/>
            <person name="Alfaro M."/>
            <person name="Sun H."/>
            <person name="Tritt A."/>
            <person name="Yoshinaga Y."/>
            <person name="Zwiers L.-H."/>
            <person name="Turgeon B."/>
            <person name="Goodwin S."/>
            <person name="Spatafora J."/>
            <person name="Crous P."/>
            <person name="Grigoriev I."/>
        </authorList>
    </citation>
    <scope>NUCLEOTIDE SEQUENCE</scope>
    <source>
        <strain evidence="8">CBS 115976</strain>
    </source>
</reference>
<sequence>MEDTTPLASLSLTHVSYDPTSLLSHLCAYLALVPQALIISYLTLLYATRELEILLMFAGQLACEAANFILKRYIREERPTRLRGRGYGMPSSHAQYVAYFGVYLALFLLIRHEPTVTPWSKVHRVGVAGLGLVGAGCVAVSRIYLGYHT</sequence>
<dbReference type="PANTHER" id="PTHR11247">
    <property type="entry name" value="PALMITOYL-PROTEIN THIOESTERASE/DOLICHYLDIPHOSPHATASE 1"/>
    <property type="match status" value="1"/>
</dbReference>
<evidence type="ECO:0000313" key="9">
    <source>
        <dbReference type="Proteomes" id="UP000799302"/>
    </source>
</evidence>
<protein>
    <recommendedName>
        <fullName evidence="6">Dolichyldiphosphatase</fullName>
        <ecNumber evidence="6">3.6.1.43</ecNumber>
    </recommendedName>
</protein>
<feature type="transmembrane region" description="Helical" evidence="6">
    <location>
        <begin position="122"/>
        <end position="145"/>
    </location>
</feature>
<evidence type="ECO:0000313" key="8">
    <source>
        <dbReference type="EMBL" id="KAF2672431.1"/>
    </source>
</evidence>
<dbReference type="GO" id="GO:0047874">
    <property type="term" value="F:dolichyldiphosphatase activity"/>
    <property type="evidence" value="ECO:0007669"/>
    <property type="project" value="UniProtKB-UniRule"/>
</dbReference>
<dbReference type="InterPro" id="IPR039667">
    <property type="entry name" value="Dolichyldiphosphatase_PAP2"/>
</dbReference>
<feature type="non-terminal residue" evidence="8">
    <location>
        <position position="149"/>
    </location>
</feature>
<dbReference type="Gene3D" id="1.20.144.10">
    <property type="entry name" value="Phosphatidic acid phosphatase type 2/haloperoxidase"/>
    <property type="match status" value="1"/>
</dbReference>
<dbReference type="GO" id="GO:0005789">
    <property type="term" value="C:endoplasmic reticulum membrane"/>
    <property type="evidence" value="ECO:0007669"/>
    <property type="project" value="UniProtKB-SubCell"/>
</dbReference>
<keyword evidence="5 6" id="KW-0472">Membrane</keyword>
<evidence type="ECO:0000256" key="6">
    <source>
        <dbReference type="RuleBase" id="RU367078"/>
    </source>
</evidence>
<accession>A0A6A6ULN9</accession>
<evidence type="ECO:0000256" key="5">
    <source>
        <dbReference type="ARBA" id="ARBA00023136"/>
    </source>
</evidence>
<dbReference type="CDD" id="cd03382">
    <property type="entry name" value="PAP2_dolichyldiphosphatase"/>
    <property type="match status" value="1"/>
</dbReference>
<dbReference type="Proteomes" id="UP000799302">
    <property type="component" value="Unassembled WGS sequence"/>
</dbReference>
<dbReference type="EC" id="3.6.1.43" evidence="6"/>
<dbReference type="GO" id="GO:0006487">
    <property type="term" value="P:protein N-linked glycosylation"/>
    <property type="evidence" value="ECO:0007669"/>
    <property type="project" value="UniProtKB-UniRule"/>
</dbReference>
<evidence type="ECO:0000256" key="4">
    <source>
        <dbReference type="ARBA" id="ARBA00022989"/>
    </source>
</evidence>
<evidence type="ECO:0000256" key="2">
    <source>
        <dbReference type="ARBA" id="ARBA00022692"/>
    </source>
</evidence>
<comment type="function">
    <text evidence="6">Required for efficient N-glycosylation. Necessary for maintaining optimal levels of dolichol-linked oligosaccharides. Hydrolyzes dolichyl pyrophosphate at a very high rate and dolichyl monophosphate at a much lower rate. Does not act on phosphatidate.</text>
</comment>
<dbReference type="SUPFAM" id="SSF48317">
    <property type="entry name" value="Acid phosphatase/Vanadium-dependent haloperoxidase"/>
    <property type="match status" value="1"/>
</dbReference>
<dbReference type="Pfam" id="PF01569">
    <property type="entry name" value="PAP2"/>
    <property type="match status" value="1"/>
</dbReference>
<dbReference type="AlphaFoldDB" id="A0A6A6ULN9"/>
<dbReference type="InterPro" id="IPR036938">
    <property type="entry name" value="PAP2/HPO_sf"/>
</dbReference>
<keyword evidence="4 6" id="KW-1133">Transmembrane helix</keyword>
<keyword evidence="6" id="KW-0256">Endoplasmic reticulum</keyword>
<evidence type="ECO:0000259" key="7">
    <source>
        <dbReference type="Pfam" id="PF01569"/>
    </source>
</evidence>
<evidence type="ECO:0000256" key="1">
    <source>
        <dbReference type="ARBA" id="ARBA00004141"/>
    </source>
</evidence>
<comment type="catalytic activity">
    <reaction evidence="6">
        <text>a di-trans,poly-cis-dolichyl diphosphate + H2O = a di-trans,poly-cis-dolichyl phosphate + phosphate + H(+)</text>
        <dbReference type="Rhea" id="RHEA:14385"/>
        <dbReference type="Rhea" id="RHEA-COMP:19498"/>
        <dbReference type="Rhea" id="RHEA-COMP:19506"/>
        <dbReference type="ChEBI" id="CHEBI:15377"/>
        <dbReference type="ChEBI" id="CHEBI:15378"/>
        <dbReference type="ChEBI" id="CHEBI:43474"/>
        <dbReference type="ChEBI" id="CHEBI:57497"/>
        <dbReference type="ChEBI" id="CHEBI:57683"/>
        <dbReference type="EC" id="3.6.1.43"/>
    </reaction>
</comment>
<evidence type="ECO:0000256" key="3">
    <source>
        <dbReference type="ARBA" id="ARBA00022801"/>
    </source>
</evidence>
<dbReference type="EMBL" id="MU004232">
    <property type="protein sequence ID" value="KAF2672431.1"/>
    <property type="molecule type" value="Genomic_DNA"/>
</dbReference>
<proteinExistence type="inferred from homology"/>
<comment type="pathway">
    <text evidence="6">Protein modification; protein glycosylation.</text>
</comment>
<dbReference type="PANTHER" id="PTHR11247:SF1">
    <property type="entry name" value="DOLICHYLDIPHOSPHATASE 1"/>
    <property type="match status" value="1"/>
</dbReference>
<dbReference type="InterPro" id="IPR000326">
    <property type="entry name" value="PAP2/HPO"/>
</dbReference>
<dbReference type="GO" id="GO:0008610">
    <property type="term" value="P:lipid biosynthetic process"/>
    <property type="evidence" value="ECO:0007669"/>
    <property type="project" value="TreeGrafter"/>
</dbReference>
<comment type="subcellular location">
    <subcellularLocation>
        <location evidence="6">Endoplasmic reticulum membrane</location>
        <topology evidence="6">Multi-pass membrane protein</topology>
    </subcellularLocation>
    <subcellularLocation>
        <location evidence="1">Membrane</location>
        <topology evidence="1">Multi-pass membrane protein</topology>
    </subcellularLocation>
</comment>
<dbReference type="UniPathway" id="UPA00378"/>
<name>A0A6A6ULN9_9PEZI</name>
<feature type="transmembrane region" description="Helical" evidence="6">
    <location>
        <begin position="26"/>
        <end position="47"/>
    </location>
</feature>